<name>A0ABU7M1N5_9PROT</name>
<keyword evidence="3" id="KW-1185">Reference proteome</keyword>
<sequence length="207" mass="23674">MRVSIYIDGFNLYYRALKGTTHKWLDPIALARKLLHEDDRIVRARYFTARVSSRAGNPGAPRRQQMYLNALSTLPELKIHYGRFLTKTKFRPTVGRDGEYVEIHDTEEKGSDVNLASFLLHDGWQDQYDVALVLSQDSDLCEPMRMVKNDLGKPVGLIWLDDSNPGRRMRNAASFVRHATSARLAAAQFPDTLMGKSGHLVRKPMEW</sequence>
<dbReference type="Proteomes" id="UP001310692">
    <property type="component" value="Unassembled WGS sequence"/>
</dbReference>
<dbReference type="EMBL" id="JAZDRO010000004">
    <property type="protein sequence ID" value="MEE2567165.1"/>
    <property type="molecule type" value="Genomic_DNA"/>
</dbReference>
<dbReference type="RefSeq" id="WP_330196725.1">
    <property type="nucleotide sequence ID" value="NZ_JAZDRO010000004.1"/>
</dbReference>
<reference evidence="2 3" key="1">
    <citation type="submission" date="2024-01" db="EMBL/GenBank/DDBJ databases">
        <title>Hyphobacterium bacterium isolated from marine sediment.</title>
        <authorList>
            <person name="Zhao S."/>
        </authorList>
    </citation>
    <scope>NUCLEOTIDE SEQUENCE [LARGE SCALE GENOMIC DNA]</scope>
    <source>
        <strain evidence="2 3">Y60-23</strain>
    </source>
</reference>
<evidence type="ECO:0000313" key="3">
    <source>
        <dbReference type="Proteomes" id="UP001310692"/>
    </source>
</evidence>
<comment type="caution">
    <text evidence="2">The sequence shown here is derived from an EMBL/GenBank/DDBJ whole genome shotgun (WGS) entry which is preliminary data.</text>
</comment>
<dbReference type="Pfam" id="PF01936">
    <property type="entry name" value="NYN"/>
    <property type="match status" value="1"/>
</dbReference>
<gene>
    <name evidence="2" type="ORF">V0U35_10805</name>
</gene>
<evidence type="ECO:0000259" key="1">
    <source>
        <dbReference type="Pfam" id="PF01936"/>
    </source>
</evidence>
<protein>
    <submittedName>
        <fullName evidence="2">NYN domain-containing protein</fullName>
    </submittedName>
</protein>
<dbReference type="InterPro" id="IPR021139">
    <property type="entry name" value="NYN"/>
</dbReference>
<proteinExistence type="predicted"/>
<evidence type="ECO:0000313" key="2">
    <source>
        <dbReference type="EMBL" id="MEE2567165.1"/>
    </source>
</evidence>
<accession>A0ABU7M1N5</accession>
<dbReference type="CDD" id="cd18722">
    <property type="entry name" value="PIN_NicB-like"/>
    <property type="match status" value="1"/>
</dbReference>
<dbReference type="Gene3D" id="3.40.50.1010">
    <property type="entry name" value="5'-nuclease"/>
    <property type="match status" value="1"/>
</dbReference>
<feature type="domain" description="NYN" evidence="1">
    <location>
        <begin position="2"/>
        <end position="173"/>
    </location>
</feature>
<organism evidence="2 3">
    <name type="scientific">Hyphobacterium marinum</name>
    <dbReference type="NCBI Taxonomy" id="3116574"/>
    <lineage>
        <taxon>Bacteria</taxon>
        <taxon>Pseudomonadati</taxon>
        <taxon>Pseudomonadota</taxon>
        <taxon>Alphaproteobacteria</taxon>
        <taxon>Maricaulales</taxon>
        <taxon>Maricaulaceae</taxon>
        <taxon>Hyphobacterium</taxon>
    </lineage>
</organism>